<geneLocation type="plasmid" evidence="3">
    <name>pmj1</name>
</geneLocation>
<gene>
    <name evidence="2" type="ORF">BTN49_0317</name>
</gene>
<dbReference type="RefSeq" id="WP_097355506.1">
    <property type="nucleotide sequence ID" value="NZ_CAWNJE010000001.1"/>
</dbReference>
<sequence length="295" mass="34405">MKLSIHTNDLAYELATSITKNQLCKTLSLLISSMALYADKVTYAIKARQKTLFTAYNALLTEYDLDTCSLATYKRRRDTLVHKNLLEMKTTPRATHFTLRLDTIAKRYKRAFGRMKTATQKRYKAVCQQNERETKQKTAKPQTKSVIAVTSKHLRIQKSEPAESFSVDNSSSSEMTWPTNENHHKKNELSNNQDLTKEKMNIFIFLGKFVKGMFVTNETKERLYNGIAEQEEVEQAKRIYAFHGWTWKFFQYDHLDCFQNTGKAGTSKLKVHSKTWKAREMLELKREKVNSESWI</sequence>
<dbReference type="GeneID" id="66950615"/>
<dbReference type="EMBL" id="NBYY01000008">
    <property type="protein sequence ID" value="PCS23951.1"/>
    <property type="molecule type" value="Genomic_DNA"/>
</dbReference>
<keyword evidence="3" id="KW-1185">Reference proteome</keyword>
<organism evidence="2 3">
    <name type="scientific">Candidatus Enterovibrio escicola</name>
    <dbReference type="NCBI Taxonomy" id="1927127"/>
    <lineage>
        <taxon>Bacteria</taxon>
        <taxon>Pseudomonadati</taxon>
        <taxon>Pseudomonadota</taxon>
        <taxon>Gammaproteobacteria</taxon>
        <taxon>Vibrionales</taxon>
        <taxon>Vibrionaceae</taxon>
        <taxon>Enterovibrio</taxon>
    </lineage>
</organism>
<name>A0A2A5T715_9GAMM</name>
<reference evidence="3" key="1">
    <citation type="submission" date="2017-04" db="EMBL/GenBank/DDBJ databases">
        <title>Genome evolution of the luminous symbionts of deep sea anglerfish.</title>
        <authorList>
            <person name="Hendry T.A."/>
        </authorList>
    </citation>
    <scope>NUCLEOTIDE SEQUENCE [LARGE SCALE GENOMIC DNA]</scope>
    <source>
        <plasmid evidence="3">pmj1</plasmid>
    </source>
</reference>
<evidence type="ECO:0000313" key="2">
    <source>
        <dbReference type="EMBL" id="PCS23951.1"/>
    </source>
</evidence>
<evidence type="ECO:0000256" key="1">
    <source>
        <dbReference type="SAM" id="MobiDB-lite"/>
    </source>
</evidence>
<comment type="caution">
    <text evidence="2">The sequence shown here is derived from an EMBL/GenBank/DDBJ whole genome shotgun (WGS) entry which is preliminary data.</text>
</comment>
<proteinExistence type="predicted"/>
<dbReference type="AlphaFoldDB" id="A0A2A5T715"/>
<evidence type="ECO:0000313" key="3">
    <source>
        <dbReference type="Proteomes" id="UP000219020"/>
    </source>
</evidence>
<protein>
    <submittedName>
        <fullName evidence="2">Uncharacterized protein</fullName>
    </submittedName>
</protein>
<feature type="compositionally biased region" description="Low complexity" evidence="1">
    <location>
        <begin position="164"/>
        <end position="173"/>
    </location>
</feature>
<keyword evidence="2" id="KW-0614">Plasmid</keyword>
<feature type="region of interest" description="Disordered" evidence="1">
    <location>
        <begin position="160"/>
        <end position="187"/>
    </location>
</feature>
<accession>A0A2A5T715</accession>
<dbReference type="Proteomes" id="UP000219020">
    <property type="component" value="Plasmid pMJ1"/>
</dbReference>